<accession>A0ABP9UQB7</accession>
<organism evidence="2 3">
    <name type="scientific">Haloferula sargassicola</name>
    <dbReference type="NCBI Taxonomy" id="490096"/>
    <lineage>
        <taxon>Bacteria</taxon>
        <taxon>Pseudomonadati</taxon>
        <taxon>Verrucomicrobiota</taxon>
        <taxon>Verrucomicrobiia</taxon>
        <taxon>Verrucomicrobiales</taxon>
        <taxon>Verrucomicrobiaceae</taxon>
        <taxon>Haloferula</taxon>
    </lineage>
</organism>
<dbReference type="EMBL" id="BAABRI010000017">
    <property type="protein sequence ID" value="GAA5483735.1"/>
    <property type="molecule type" value="Genomic_DNA"/>
</dbReference>
<evidence type="ECO:0000313" key="3">
    <source>
        <dbReference type="Proteomes" id="UP001476282"/>
    </source>
</evidence>
<proteinExistence type="predicted"/>
<reference evidence="2 3" key="1">
    <citation type="submission" date="2024-02" db="EMBL/GenBank/DDBJ databases">
        <title>Haloferula sargassicola NBRC 104335.</title>
        <authorList>
            <person name="Ichikawa N."/>
            <person name="Katano-Makiyama Y."/>
            <person name="Hidaka K."/>
        </authorList>
    </citation>
    <scope>NUCLEOTIDE SEQUENCE [LARGE SCALE GENOMIC DNA]</scope>
    <source>
        <strain evidence="2 3">NBRC 104335</strain>
    </source>
</reference>
<name>A0ABP9UQB7_9BACT</name>
<dbReference type="Proteomes" id="UP001476282">
    <property type="component" value="Unassembled WGS sequence"/>
</dbReference>
<evidence type="ECO:0000256" key="1">
    <source>
        <dbReference type="SAM" id="MobiDB-lite"/>
    </source>
</evidence>
<gene>
    <name evidence="2" type="ORF">Hsar01_02969</name>
</gene>
<protein>
    <submittedName>
        <fullName evidence="2">Uncharacterized protein</fullName>
    </submittedName>
</protein>
<feature type="region of interest" description="Disordered" evidence="1">
    <location>
        <begin position="69"/>
        <end position="96"/>
    </location>
</feature>
<comment type="caution">
    <text evidence="2">The sequence shown here is derived from an EMBL/GenBank/DDBJ whole genome shotgun (WGS) entry which is preliminary data.</text>
</comment>
<evidence type="ECO:0000313" key="2">
    <source>
        <dbReference type="EMBL" id="GAA5483735.1"/>
    </source>
</evidence>
<sequence length="96" mass="9990">MPAAPVSMPAVPVSMPAVPVSMPAVPVSMPAVPFAVVTSHAQRTFSKKWTPAGKFLQWMRLGRRALTAGQGGGSAGAWGEASRSLKRASPDAEDVF</sequence>
<keyword evidence="3" id="KW-1185">Reference proteome</keyword>